<evidence type="ECO:0000313" key="1">
    <source>
        <dbReference type="EMBL" id="KAJ8464724.1"/>
    </source>
</evidence>
<proteinExistence type="predicted"/>
<organism evidence="1 2">
    <name type="scientific">Ensete ventricosum</name>
    <name type="common">Abyssinian banana</name>
    <name type="synonym">Musa ensete</name>
    <dbReference type="NCBI Taxonomy" id="4639"/>
    <lineage>
        <taxon>Eukaryota</taxon>
        <taxon>Viridiplantae</taxon>
        <taxon>Streptophyta</taxon>
        <taxon>Embryophyta</taxon>
        <taxon>Tracheophyta</taxon>
        <taxon>Spermatophyta</taxon>
        <taxon>Magnoliopsida</taxon>
        <taxon>Liliopsida</taxon>
        <taxon>Zingiberales</taxon>
        <taxon>Musaceae</taxon>
        <taxon>Ensete</taxon>
    </lineage>
</organism>
<comment type="caution">
    <text evidence="1">The sequence shown here is derived from an EMBL/GenBank/DDBJ whole genome shotgun (WGS) entry which is preliminary data.</text>
</comment>
<dbReference type="Proteomes" id="UP001222027">
    <property type="component" value="Unassembled WGS sequence"/>
</dbReference>
<dbReference type="EMBL" id="JAQQAF010000008">
    <property type="protein sequence ID" value="KAJ8464724.1"/>
    <property type="molecule type" value="Genomic_DNA"/>
</dbReference>
<dbReference type="AlphaFoldDB" id="A0AAV8Q714"/>
<gene>
    <name evidence="1" type="ORF">OPV22_027276</name>
</gene>
<protein>
    <submittedName>
        <fullName evidence="1">Uncharacterized protein</fullName>
    </submittedName>
</protein>
<name>A0AAV8Q714_ENSVE</name>
<accession>A0AAV8Q714</accession>
<keyword evidence="2" id="KW-1185">Reference proteome</keyword>
<reference evidence="1 2" key="1">
    <citation type="submission" date="2022-12" db="EMBL/GenBank/DDBJ databases">
        <title>Chromosome-scale assembly of the Ensete ventricosum genome.</title>
        <authorList>
            <person name="Dussert Y."/>
            <person name="Stocks J."/>
            <person name="Wendawek A."/>
            <person name="Woldeyes F."/>
            <person name="Nichols R.A."/>
            <person name="Borrell J.S."/>
        </authorList>
    </citation>
    <scope>NUCLEOTIDE SEQUENCE [LARGE SCALE GENOMIC DNA]</scope>
    <source>
        <strain evidence="2">cv. Maze</strain>
        <tissue evidence="1">Seeds</tissue>
    </source>
</reference>
<evidence type="ECO:0000313" key="2">
    <source>
        <dbReference type="Proteomes" id="UP001222027"/>
    </source>
</evidence>
<sequence>MNRADEAYLEEVRAEVRELRRAYARRWRRMSRELTIDTVTRYYDPAISVLEDDLDQDRKVGRGIPAAAAAAAGGGGSAPDSDDVHLCISCLPIREVPPLVRPQNVYSLLFLLSKPLPKLWSPC</sequence>